<keyword evidence="3" id="KW-1185">Reference proteome</keyword>
<name>A0ABW0BDM7_9ACTN</name>
<evidence type="ECO:0008006" key="4">
    <source>
        <dbReference type="Google" id="ProtNLM"/>
    </source>
</evidence>
<feature type="transmembrane region" description="Helical" evidence="1">
    <location>
        <begin position="133"/>
        <end position="154"/>
    </location>
</feature>
<protein>
    <recommendedName>
        <fullName evidence="4">DUF4386 family protein</fullName>
    </recommendedName>
</protein>
<comment type="caution">
    <text evidence="2">The sequence shown here is derived from an EMBL/GenBank/DDBJ whole genome shotgun (WGS) entry which is preliminary data.</text>
</comment>
<feature type="transmembrane region" description="Helical" evidence="1">
    <location>
        <begin position="12"/>
        <end position="29"/>
    </location>
</feature>
<feature type="transmembrane region" description="Helical" evidence="1">
    <location>
        <begin position="86"/>
        <end position="113"/>
    </location>
</feature>
<proteinExistence type="predicted"/>
<feature type="transmembrane region" description="Helical" evidence="1">
    <location>
        <begin position="49"/>
        <end position="74"/>
    </location>
</feature>
<sequence length="228" mass="23205">MITPIDVHARHLLWLLPVHATLLGLSTLTHQPDPTTDFAGYADYVTTDLFLVSHLGASILGAGLGAVGAVAVLLHLALDGRRPSGLLGTSLFVVGNVLLTAVFAAAAFAQPAIGRAHQAGVEEIVAVDRDVYGAPLLATAATGLLLFTGGAVLLGRALSRRPGLRLAGRVYATAVPAFALAGFTVQAMQPVAGFVAAAAAVVVAVRLPRSGPELQLGSGEPARARTTS</sequence>
<evidence type="ECO:0000313" key="2">
    <source>
        <dbReference type="EMBL" id="MFC5175152.1"/>
    </source>
</evidence>
<dbReference type="Proteomes" id="UP001596087">
    <property type="component" value="Unassembled WGS sequence"/>
</dbReference>
<evidence type="ECO:0000313" key="3">
    <source>
        <dbReference type="Proteomes" id="UP001596087"/>
    </source>
</evidence>
<evidence type="ECO:0000256" key="1">
    <source>
        <dbReference type="SAM" id="Phobius"/>
    </source>
</evidence>
<gene>
    <name evidence="2" type="ORF">ACFPGP_00630</name>
</gene>
<keyword evidence="1" id="KW-0812">Transmembrane</keyword>
<dbReference type="EMBL" id="JBHSKD010000002">
    <property type="protein sequence ID" value="MFC5175152.1"/>
    <property type="molecule type" value="Genomic_DNA"/>
</dbReference>
<keyword evidence="1" id="KW-0472">Membrane</keyword>
<reference evidence="3" key="1">
    <citation type="journal article" date="2019" name="Int. J. Syst. Evol. Microbiol.">
        <title>The Global Catalogue of Microorganisms (GCM) 10K type strain sequencing project: providing services to taxonomists for standard genome sequencing and annotation.</title>
        <authorList>
            <consortium name="The Broad Institute Genomics Platform"/>
            <consortium name="The Broad Institute Genome Sequencing Center for Infectious Disease"/>
            <person name="Wu L."/>
            <person name="Ma J."/>
        </authorList>
    </citation>
    <scope>NUCLEOTIDE SEQUENCE [LARGE SCALE GENOMIC DNA]</scope>
    <source>
        <strain evidence="3">DFY41</strain>
    </source>
</reference>
<organism evidence="2 3">
    <name type="scientific">Nocardioides taihuensis</name>
    <dbReference type="NCBI Taxonomy" id="1835606"/>
    <lineage>
        <taxon>Bacteria</taxon>
        <taxon>Bacillati</taxon>
        <taxon>Actinomycetota</taxon>
        <taxon>Actinomycetes</taxon>
        <taxon>Propionibacteriales</taxon>
        <taxon>Nocardioidaceae</taxon>
        <taxon>Nocardioides</taxon>
    </lineage>
</organism>
<dbReference type="RefSeq" id="WP_378585480.1">
    <property type="nucleotide sequence ID" value="NZ_JBHSKD010000002.1"/>
</dbReference>
<keyword evidence="1" id="KW-1133">Transmembrane helix</keyword>
<feature type="transmembrane region" description="Helical" evidence="1">
    <location>
        <begin position="166"/>
        <end position="185"/>
    </location>
</feature>
<accession>A0ABW0BDM7</accession>